<evidence type="ECO:0000313" key="2">
    <source>
        <dbReference type="Proteomes" id="UP000813215"/>
    </source>
</evidence>
<name>A0A9E3H5T5_9NOST</name>
<gene>
    <name evidence="1" type="ORF">KME28_05105</name>
</gene>
<protein>
    <submittedName>
        <fullName evidence="1">Uncharacterized protein</fullName>
    </submittedName>
</protein>
<dbReference type="EMBL" id="JAHHHW010000052">
    <property type="protein sequence ID" value="MBW4431116.1"/>
    <property type="molecule type" value="Genomic_DNA"/>
</dbReference>
<proteinExistence type="predicted"/>
<sequence>MRQQSRGGVPTVLQSSEKCYRSPTLQKLLGIANLEQRIDNCDRRDTNIAAG</sequence>
<reference evidence="1" key="1">
    <citation type="submission" date="2021-05" db="EMBL/GenBank/DDBJ databases">
        <authorList>
            <person name="Pietrasiak N."/>
            <person name="Ward R."/>
            <person name="Stajich J.E."/>
            <person name="Kurbessoian T."/>
        </authorList>
    </citation>
    <scope>NUCLEOTIDE SEQUENCE</scope>
    <source>
        <strain evidence="1">HA4357-MV3</strain>
    </source>
</reference>
<comment type="caution">
    <text evidence="1">The sequence shown here is derived from an EMBL/GenBank/DDBJ whole genome shotgun (WGS) entry which is preliminary data.</text>
</comment>
<evidence type="ECO:0000313" key="1">
    <source>
        <dbReference type="EMBL" id="MBW4431116.1"/>
    </source>
</evidence>
<dbReference type="AlphaFoldDB" id="A0A9E3H5T5"/>
<accession>A0A9E3H5T5</accession>
<reference evidence="1" key="2">
    <citation type="journal article" date="2022" name="Microbiol. Resour. Announc.">
        <title>Metagenome Sequencing to Explore Phylogenomics of Terrestrial Cyanobacteria.</title>
        <authorList>
            <person name="Ward R.D."/>
            <person name="Stajich J.E."/>
            <person name="Johansen J.R."/>
            <person name="Huntemann M."/>
            <person name="Clum A."/>
            <person name="Foster B."/>
            <person name="Foster B."/>
            <person name="Roux S."/>
            <person name="Palaniappan K."/>
            <person name="Varghese N."/>
            <person name="Mukherjee S."/>
            <person name="Reddy T.B.K."/>
            <person name="Daum C."/>
            <person name="Copeland A."/>
            <person name="Chen I.A."/>
            <person name="Ivanova N.N."/>
            <person name="Kyrpides N.C."/>
            <person name="Shapiro N."/>
            <person name="Eloe-Fadrosh E.A."/>
            <person name="Pietrasiak N."/>
        </authorList>
    </citation>
    <scope>NUCLEOTIDE SEQUENCE</scope>
    <source>
        <strain evidence="1">HA4357-MV3</strain>
    </source>
</reference>
<dbReference type="Proteomes" id="UP000813215">
    <property type="component" value="Unassembled WGS sequence"/>
</dbReference>
<organism evidence="1 2">
    <name type="scientific">Pelatocladus maniniholoensis HA4357-MV3</name>
    <dbReference type="NCBI Taxonomy" id="1117104"/>
    <lineage>
        <taxon>Bacteria</taxon>
        <taxon>Bacillati</taxon>
        <taxon>Cyanobacteriota</taxon>
        <taxon>Cyanophyceae</taxon>
        <taxon>Nostocales</taxon>
        <taxon>Nostocaceae</taxon>
        <taxon>Pelatocladus</taxon>
    </lineage>
</organism>